<protein>
    <recommendedName>
        <fullName evidence="4">Peptidase A1 domain-containing protein</fullName>
    </recommendedName>
</protein>
<sequence length="153" mass="16777">MYSIMVGQMKVPIPDQVFHKAAYDVFRDTFIAQTKHLPRAKGISLLDTCYNLTTMPSAVFPNVSLHFTGGPILILTNNNVLIKVEGSDIFCLAFAPTSDDFSILGNIVQTKIQITIDPRSRRIGFGPETCASGGQHGWTKFRNGGTRQNSGNT</sequence>
<organism evidence="5 6">
    <name type="scientific">Turnera subulata</name>
    <dbReference type="NCBI Taxonomy" id="218843"/>
    <lineage>
        <taxon>Eukaryota</taxon>
        <taxon>Viridiplantae</taxon>
        <taxon>Streptophyta</taxon>
        <taxon>Embryophyta</taxon>
        <taxon>Tracheophyta</taxon>
        <taxon>Spermatophyta</taxon>
        <taxon>Magnoliopsida</taxon>
        <taxon>eudicotyledons</taxon>
        <taxon>Gunneridae</taxon>
        <taxon>Pentapetalae</taxon>
        <taxon>rosids</taxon>
        <taxon>fabids</taxon>
        <taxon>Malpighiales</taxon>
        <taxon>Passifloraceae</taxon>
        <taxon>Turnera</taxon>
    </lineage>
</organism>
<dbReference type="EMBL" id="JAKUCV010007114">
    <property type="protein sequence ID" value="KAJ4824692.1"/>
    <property type="molecule type" value="Genomic_DNA"/>
</dbReference>
<dbReference type="InterPro" id="IPR033121">
    <property type="entry name" value="PEPTIDASE_A1"/>
</dbReference>
<evidence type="ECO:0000256" key="3">
    <source>
        <dbReference type="SAM" id="MobiDB-lite"/>
    </source>
</evidence>
<evidence type="ECO:0000313" key="5">
    <source>
        <dbReference type="EMBL" id="KAJ4824692.1"/>
    </source>
</evidence>
<dbReference type="GO" id="GO:0006508">
    <property type="term" value="P:proteolysis"/>
    <property type="evidence" value="ECO:0007669"/>
    <property type="project" value="UniProtKB-KW"/>
</dbReference>
<feature type="region of interest" description="Disordered" evidence="3">
    <location>
        <begin position="134"/>
        <end position="153"/>
    </location>
</feature>
<reference evidence="5" key="1">
    <citation type="submission" date="2022-02" db="EMBL/GenBank/DDBJ databases">
        <authorList>
            <person name="Henning P.M."/>
            <person name="McCubbin A.G."/>
            <person name="Shore J.S."/>
        </authorList>
    </citation>
    <scope>NUCLEOTIDE SEQUENCE</scope>
    <source>
        <strain evidence="5">F60SS</strain>
        <tissue evidence="5">Leaves</tissue>
    </source>
</reference>
<dbReference type="InterPro" id="IPR051708">
    <property type="entry name" value="Plant_Aspart_Prot_A1"/>
</dbReference>
<dbReference type="InterPro" id="IPR032799">
    <property type="entry name" value="TAXi_C"/>
</dbReference>
<dbReference type="GO" id="GO:0008233">
    <property type="term" value="F:peptidase activity"/>
    <property type="evidence" value="ECO:0007669"/>
    <property type="project" value="UniProtKB-KW"/>
</dbReference>
<comment type="caution">
    <text evidence="5">The sequence shown here is derived from an EMBL/GenBank/DDBJ whole genome shotgun (WGS) entry which is preliminary data.</text>
</comment>
<dbReference type="InterPro" id="IPR021109">
    <property type="entry name" value="Peptidase_aspartic_dom_sf"/>
</dbReference>
<dbReference type="PANTHER" id="PTHR47967">
    <property type="entry name" value="OS07G0603500 PROTEIN-RELATED"/>
    <property type="match status" value="1"/>
</dbReference>
<dbReference type="OrthoDB" id="2747330at2759"/>
<evidence type="ECO:0000313" key="6">
    <source>
        <dbReference type="Proteomes" id="UP001141552"/>
    </source>
</evidence>
<proteinExistence type="predicted"/>
<dbReference type="Pfam" id="PF14541">
    <property type="entry name" value="TAXi_C"/>
    <property type="match status" value="1"/>
</dbReference>
<reference evidence="5" key="2">
    <citation type="journal article" date="2023" name="Plants (Basel)">
        <title>Annotation of the Turnera subulata (Passifloraceae) Draft Genome Reveals the S-Locus Evolved after the Divergence of Turneroideae from Passifloroideae in a Stepwise Manner.</title>
        <authorList>
            <person name="Henning P.M."/>
            <person name="Roalson E.H."/>
            <person name="Mir W."/>
            <person name="McCubbin A.G."/>
            <person name="Shore J.S."/>
        </authorList>
    </citation>
    <scope>NUCLEOTIDE SEQUENCE</scope>
    <source>
        <strain evidence="5">F60SS</strain>
    </source>
</reference>
<evidence type="ECO:0000256" key="1">
    <source>
        <dbReference type="ARBA" id="ARBA00022670"/>
    </source>
</evidence>
<dbReference type="PROSITE" id="PS51767">
    <property type="entry name" value="PEPTIDASE_A1"/>
    <property type="match status" value="1"/>
</dbReference>
<keyword evidence="1" id="KW-0645">Protease</keyword>
<feature type="domain" description="Peptidase A1" evidence="4">
    <location>
        <begin position="1"/>
        <end position="126"/>
    </location>
</feature>
<feature type="non-terminal residue" evidence="5">
    <location>
        <position position="1"/>
    </location>
</feature>
<dbReference type="SUPFAM" id="SSF50630">
    <property type="entry name" value="Acid proteases"/>
    <property type="match status" value="1"/>
</dbReference>
<dbReference type="Proteomes" id="UP001141552">
    <property type="component" value="Unassembled WGS sequence"/>
</dbReference>
<dbReference type="AlphaFoldDB" id="A0A9Q0F6E9"/>
<dbReference type="Gene3D" id="2.40.70.10">
    <property type="entry name" value="Acid Proteases"/>
    <property type="match status" value="1"/>
</dbReference>
<keyword evidence="6" id="KW-1185">Reference proteome</keyword>
<dbReference type="PANTHER" id="PTHR47967:SF60">
    <property type="entry name" value="PROTEIN ASPARTIC PROTEASE IN GUARD CELL 1-LIKE"/>
    <property type="match status" value="1"/>
</dbReference>
<evidence type="ECO:0000259" key="4">
    <source>
        <dbReference type="PROSITE" id="PS51767"/>
    </source>
</evidence>
<keyword evidence="2" id="KW-0378">Hydrolase</keyword>
<accession>A0A9Q0F6E9</accession>
<evidence type="ECO:0000256" key="2">
    <source>
        <dbReference type="ARBA" id="ARBA00022801"/>
    </source>
</evidence>
<gene>
    <name evidence="5" type="ORF">Tsubulata_049823</name>
</gene>
<name>A0A9Q0F6E9_9ROSI</name>